<dbReference type="AlphaFoldDB" id="A0A8J5C210"/>
<accession>A0A8J5C210</accession>
<evidence type="ECO:0000313" key="1">
    <source>
        <dbReference type="EMBL" id="KAG6467252.1"/>
    </source>
</evidence>
<proteinExistence type="predicted"/>
<keyword evidence="2" id="KW-1185">Reference proteome</keyword>
<comment type="caution">
    <text evidence="1">The sequence shown here is derived from an EMBL/GenBank/DDBJ whole genome shotgun (WGS) entry which is preliminary data.</text>
</comment>
<evidence type="ECO:0000313" key="2">
    <source>
        <dbReference type="Proteomes" id="UP000734854"/>
    </source>
</evidence>
<sequence length="100" mass="11508">MQKNWNLFSVSVGMAGTGLYQLSRKIRCGNFISIVLFLSLRLHLYFLVETIKQVLNQIQISGMITYLQKKKNLSRNDVIMISNFSLLLQQLTIQCPVDNL</sequence>
<name>A0A8J5C210_ZINOF</name>
<protein>
    <submittedName>
        <fullName evidence="1">Uncharacterized protein</fullName>
    </submittedName>
</protein>
<dbReference type="Proteomes" id="UP000734854">
    <property type="component" value="Unassembled WGS sequence"/>
</dbReference>
<gene>
    <name evidence="1" type="ORF">ZIOFF_074940</name>
</gene>
<reference evidence="1 2" key="1">
    <citation type="submission" date="2020-08" db="EMBL/GenBank/DDBJ databases">
        <title>Plant Genome Project.</title>
        <authorList>
            <person name="Zhang R.-G."/>
        </authorList>
    </citation>
    <scope>NUCLEOTIDE SEQUENCE [LARGE SCALE GENOMIC DNA]</scope>
    <source>
        <tissue evidence="1">Rhizome</tissue>
    </source>
</reference>
<dbReference type="EMBL" id="JACMSC010000070">
    <property type="protein sequence ID" value="KAG6467252.1"/>
    <property type="molecule type" value="Genomic_DNA"/>
</dbReference>
<organism evidence="1 2">
    <name type="scientific">Zingiber officinale</name>
    <name type="common">Ginger</name>
    <name type="synonym">Amomum zingiber</name>
    <dbReference type="NCBI Taxonomy" id="94328"/>
    <lineage>
        <taxon>Eukaryota</taxon>
        <taxon>Viridiplantae</taxon>
        <taxon>Streptophyta</taxon>
        <taxon>Embryophyta</taxon>
        <taxon>Tracheophyta</taxon>
        <taxon>Spermatophyta</taxon>
        <taxon>Magnoliopsida</taxon>
        <taxon>Liliopsida</taxon>
        <taxon>Zingiberales</taxon>
        <taxon>Zingiberaceae</taxon>
        <taxon>Zingiber</taxon>
    </lineage>
</organism>